<dbReference type="OrthoDB" id="241460at2157"/>
<dbReference type="EMBL" id="CP065856">
    <property type="protein sequence ID" value="QPV64089.1"/>
    <property type="molecule type" value="Genomic_DNA"/>
</dbReference>
<dbReference type="GeneID" id="60587935"/>
<organism evidence="2 3">
    <name type="scientific">Halosimplex litoreum</name>
    <dbReference type="NCBI Taxonomy" id="1198301"/>
    <lineage>
        <taxon>Archaea</taxon>
        <taxon>Methanobacteriati</taxon>
        <taxon>Methanobacteriota</taxon>
        <taxon>Stenosarchaea group</taxon>
        <taxon>Halobacteria</taxon>
        <taxon>Halobacteriales</taxon>
        <taxon>Haloarculaceae</taxon>
        <taxon>Halosimplex</taxon>
    </lineage>
</organism>
<dbReference type="RefSeq" id="WP_198062863.1">
    <property type="nucleotide sequence ID" value="NZ_CP065856.1"/>
</dbReference>
<feature type="region of interest" description="Disordered" evidence="1">
    <location>
        <begin position="24"/>
        <end position="64"/>
    </location>
</feature>
<protein>
    <submittedName>
        <fullName evidence="2">Uncharacterized protein</fullName>
    </submittedName>
</protein>
<gene>
    <name evidence="2" type="ORF">I7X12_05540</name>
</gene>
<evidence type="ECO:0000313" key="3">
    <source>
        <dbReference type="Proteomes" id="UP000595001"/>
    </source>
</evidence>
<sequence>MDARIVAVGLALFVAFAGCLGGPGADAETPEPTDTPAPDRPSTTDTPTTATPDRGTPTPALGGETTTVEYVVRAGELPEGVASANATMAVAFAETNVYHCDGDFGSGGGFGTPTPTPDLDHDLDCLRYGGLTVDLADLNGSRSLGAFSVPRSAVDEYALVVRDVTVTLDDGTVVEDVYAEQFRAHTVRNADSSAYGVEIDLDDRPPGATPRPNPRPHPDSSYEVGSSEFEPETGDSPVRYALSTGGSVADGEMTVRVTRDGAPANVTVTAVGAAEPRYRTGADGIVGVGITSPEIVEFEAAVVDRAS</sequence>
<proteinExistence type="predicted"/>
<dbReference type="PROSITE" id="PS51257">
    <property type="entry name" value="PROKAR_LIPOPROTEIN"/>
    <property type="match status" value="1"/>
</dbReference>
<keyword evidence="3" id="KW-1185">Reference proteome</keyword>
<feature type="compositionally biased region" description="Low complexity" evidence="1">
    <location>
        <begin position="40"/>
        <end position="60"/>
    </location>
</feature>
<dbReference type="Proteomes" id="UP000595001">
    <property type="component" value="Chromosome"/>
</dbReference>
<name>A0A7T3KWF4_9EURY</name>
<dbReference type="KEGG" id="hlt:I7X12_05540"/>
<evidence type="ECO:0000256" key="1">
    <source>
        <dbReference type="SAM" id="MobiDB-lite"/>
    </source>
</evidence>
<feature type="region of interest" description="Disordered" evidence="1">
    <location>
        <begin position="194"/>
        <end position="239"/>
    </location>
</feature>
<accession>A0A7T3KWF4</accession>
<dbReference type="AlphaFoldDB" id="A0A7T3KWF4"/>
<reference evidence="2 3" key="1">
    <citation type="submission" date="2020-12" db="EMBL/GenBank/DDBJ databases">
        <title>Halosimplex halophilum sp. nov. and Halosimplex salinum sp. nov., two new members of the genus Halosimplex.</title>
        <authorList>
            <person name="Cui H.L."/>
        </authorList>
    </citation>
    <scope>NUCLEOTIDE SEQUENCE [LARGE SCALE GENOMIC DNA]</scope>
    <source>
        <strain evidence="2 3">YGH94</strain>
    </source>
</reference>
<evidence type="ECO:0000313" key="2">
    <source>
        <dbReference type="EMBL" id="QPV64089.1"/>
    </source>
</evidence>